<evidence type="ECO:0000313" key="1">
    <source>
        <dbReference type="EMBL" id="ERI08393.1"/>
    </source>
</evidence>
<dbReference type="Proteomes" id="UP000016511">
    <property type="component" value="Unassembled WGS sequence"/>
</dbReference>
<dbReference type="AlphaFoldDB" id="U1X1K0"/>
<protein>
    <submittedName>
        <fullName evidence="1">Uncharacterized protein</fullName>
    </submittedName>
</protein>
<dbReference type="HOGENOM" id="CLU_3003977_0_0_9"/>
<name>U1X1K0_ANEAE</name>
<proteinExistence type="predicted"/>
<dbReference type="EMBL" id="AWSJ01000216">
    <property type="protein sequence ID" value="ERI08393.1"/>
    <property type="molecule type" value="Genomic_DNA"/>
</dbReference>
<gene>
    <name evidence="1" type="ORF">HMPREF0083_03538</name>
</gene>
<comment type="caution">
    <text evidence="1">The sequence shown here is derived from an EMBL/GenBank/DDBJ whole genome shotgun (WGS) entry which is preliminary data.</text>
</comment>
<reference evidence="1 2" key="1">
    <citation type="submission" date="2013-08" db="EMBL/GenBank/DDBJ databases">
        <authorList>
            <person name="Weinstock G."/>
            <person name="Sodergren E."/>
            <person name="Wylie T."/>
            <person name="Fulton L."/>
            <person name="Fulton R."/>
            <person name="Fronick C."/>
            <person name="O'Laughlin M."/>
            <person name="Godfrey J."/>
            <person name="Miner T."/>
            <person name="Herter B."/>
            <person name="Appelbaum E."/>
            <person name="Cordes M."/>
            <person name="Lek S."/>
            <person name="Wollam A."/>
            <person name="Pepin K.H."/>
            <person name="Palsikar V.B."/>
            <person name="Mitreva M."/>
            <person name="Wilson R.K."/>
        </authorList>
    </citation>
    <scope>NUCLEOTIDE SEQUENCE [LARGE SCALE GENOMIC DNA]</scope>
    <source>
        <strain evidence="1 2">ATCC 12856</strain>
    </source>
</reference>
<organism evidence="1 2">
    <name type="scientific">Aneurinibacillus aneurinilyticus ATCC 12856</name>
    <dbReference type="NCBI Taxonomy" id="649747"/>
    <lineage>
        <taxon>Bacteria</taxon>
        <taxon>Bacillati</taxon>
        <taxon>Bacillota</taxon>
        <taxon>Bacilli</taxon>
        <taxon>Bacillales</taxon>
        <taxon>Paenibacillaceae</taxon>
        <taxon>Aneurinibacillus group</taxon>
        <taxon>Aneurinibacillus</taxon>
    </lineage>
</organism>
<sequence length="56" mass="6560">MMVSHVQNDKMSFFVTRKPKNFVFWEDDSLQVRHVEALVLHTVHGLVVQNVVHIDT</sequence>
<evidence type="ECO:0000313" key="2">
    <source>
        <dbReference type="Proteomes" id="UP000016511"/>
    </source>
</evidence>
<accession>U1X1K0</accession>
<keyword evidence="2" id="KW-1185">Reference proteome</keyword>